<dbReference type="GO" id="GO:0005764">
    <property type="term" value="C:lysosome"/>
    <property type="evidence" value="ECO:0007669"/>
    <property type="project" value="UniProtKB-SubCell"/>
</dbReference>
<evidence type="ECO:0000256" key="5">
    <source>
        <dbReference type="ARBA" id="ARBA00014116"/>
    </source>
</evidence>
<sequence>MAQLNAVPSDSAVIKQFYNNALTSYKSYDDLRYLTKNIGARLSGSPQAAAAVEWSRQVMNKMGLDRVYVQEVMVPHWVRGDKEIGRILSPQVGSSNVNIAALGSSVGTGESGLTAEVVEVHNFEELEKLGKRKVKGKIVFFNRPFDNTHVETMAAYSGAVDQRGGGPVAAAKLGAVAVIVRSMTNDIQDVPHTGNTRYQDGVDKIPAAAISTKGAEMLSKQLKNDPGLKFYMRMTCENLPEVLSYNVIGELKGTEKPDEIIVVGGHLDSWDLGEGAHDDGTGVVQSMEVLRLFKDLGIKPKRTIRAVLFMNEENGLRGGRKYAEEAKSKGEKHVAAIESDAGGFTPRGFGMEANAAQIQKALTWKPLLAPYGLHEIGAGHGGADIGPLKGQGTVALIGFKPDSQRYFDYHHTNIDTFEAVNRREMQLGAASMASLVYLISQYGL</sequence>
<keyword evidence="17" id="KW-0325">Glycoprotein</keyword>
<evidence type="ECO:0000256" key="12">
    <source>
        <dbReference type="ARBA" id="ARBA00022824"/>
    </source>
</evidence>
<reference evidence="23 24" key="1">
    <citation type="submission" date="2020-01" db="EMBL/GenBank/DDBJ databases">
        <authorList>
            <person name="Kim M.K."/>
        </authorList>
    </citation>
    <scope>NUCLEOTIDE SEQUENCE [LARGE SCALE GENOMIC DNA]</scope>
    <source>
        <strain evidence="23 24">BT213</strain>
    </source>
</reference>
<dbReference type="Proteomes" id="UP000478546">
    <property type="component" value="Unassembled WGS sequence"/>
</dbReference>
<keyword evidence="15" id="KW-0482">Metalloprotease</keyword>
<dbReference type="GO" id="GO:0005576">
    <property type="term" value="C:extracellular region"/>
    <property type="evidence" value="ECO:0007669"/>
    <property type="project" value="UniProtKB-SubCell"/>
</dbReference>
<keyword evidence="7" id="KW-0121">Carboxypeptidase</keyword>
<organism evidence="23 24">
    <name type="scientific">Pontibacter fetidus</name>
    <dbReference type="NCBI Taxonomy" id="2700082"/>
    <lineage>
        <taxon>Bacteria</taxon>
        <taxon>Pseudomonadati</taxon>
        <taxon>Bacteroidota</taxon>
        <taxon>Cytophagia</taxon>
        <taxon>Cytophagales</taxon>
        <taxon>Hymenobacteraceae</taxon>
        <taxon>Pontibacter</taxon>
    </lineage>
</organism>
<keyword evidence="12" id="KW-0256">Endoplasmic reticulum</keyword>
<evidence type="ECO:0000256" key="19">
    <source>
        <dbReference type="ARBA" id="ARBA00025833"/>
    </source>
</evidence>
<keyword evidence="18" id="KW-0458">Lysosome</keyword>
<keyword evidence="13" id="KW-0862">Zinc</keyword>
<evidence type="ECO:0000256" key="6">
    <source>
        <dbReference type="ARBA" id="ARBA00022525"/>
    </source>
</evidence>
<dbReference type="InterPro" id="IPR039866">
    <property type="entry name" value="CPQ"/>
</dbReference>
<keyword evidence="14" id="KW-0333">Golgi apparatus</keyword>
<evidence type="ECO:0000313" key="23">
    <source>
        <dbReference type="EMBL" id="NDK54603.1"/>
    </source>
</evidence>
<evidence type="ECO:0000256" key="20">
    <source>
        <dbReference type="ARBA" id="ARBA00033328"/>
    </source>
</evidence>
<keyword evidence="11 23" id="KW-0378">Hydrolase</keyword>
<dbReference type="Gene3D" id="3.40.630.10">
    <property type="entry name" value="Zn peptidases"/>
    <property type="match status" value="1"/>
</dbReference>
<feature type="domain" description="Peptidase M28" evidence="22">
    <location>
        <begin position="246"/>
        <end position="430"/>
    </location>
</feature>
<evidence type="ECO:0000256" key="4">
    <source>
        <dbReference type="ARBA" id="ARBA00004613"/>
    </source>
</evidence>
<dbReference type="GO" id="GO:0070573">
    <property type="term" value="F:metallodipeptidase activity"/>
    <property type="evidence" value="ECO:0007669"/>
    <property type="project" value="InterPro"/>
</dbReference>
<evidence type="ECO:0000256" key="14">
    <source>
        <dbReference type="ARBA" id="ARBA00023034"/>
    </source>
</evidence>
<evidence type="ECO:0000313" key="24">
    <source>
        <dbReference type="Proteomes" id="UP000478546"/>
    </source>
</evidence>
<evidence type="ECO:0000256" key="16">
    <source>
        <dbReference type="ARBA" id="ARBA00023145"/>
    </source>
</evidence>
<comment type="subcellular location">
    <subcellularLocation>
        <location evidence="1">Endoplasmic reticulum</location>
    </subcellularLocation>
    <subcellularLocation>
        <location evidence="3">Golgi apparatus</location>
    </subcellularLocation>
    <subcellularLocation>
        <location evidence="2">Lysosome</location>
    </subcellularLocation>
    <subcellularLocation>
        <location evidence="4">Secreted</location>
    </subcellularLocation>
</comment>
<keyword evidence="6" id="KW-0964">Secreted</keyword>
<dbReference type="SUPFAM" id="SSF53187">
    <property type="entry name" value="Zn-dependent exopeptidases"/>
    <property type="match status" value="1"/>
</dbReference>
<protein>
    <recommendedName>
        <fullName evidence="5">Carboxypeptidase Q</fullName>
    </recommendedName>
    <alternativeName>
        <fullName evidence="20">Plasma glutamate carboxypeptidase</fullName>
    </alternativeName>
</protein>
<dbReference type="Gene3D" id="3.50.30.30">
    <property type="match status" value="1"/>
</dbReference>
<dbReference type="PANTHER" id="PTHR12053">
    <property type="entry name" value="PROTEASE FAMILY M28 PLASMA GLUTAMATE CARBOXYPEPTIDASE-RELATED"/>
    <property type="match status" value="1"/>
</dbReference>
<evidence type="ECO:0000259" key="22">
    <source>
        <dbReference type="Pfam" id="PF04389"/>
    </source>
</evidence>
<evidence type="ECO:0000256" key="9">
    <source>
        <dbReference type="ARBA" id="ARBA00022723"/>
    </source>
</evidence>
<evidence type="ECO:0000256" key="11">
    <source>
        <dbReference type="ARBA" id="ARBA00022801"/>
    </source>
</evidence>
<comment type="caution">
    <text evidence="23">The sequence shown here is derived from an EMBL/GenBank/DDBJ whole genome shotgun (WGS) entry which is preliminary data.</text>
</comment>
<keyword evidence="10" id="KW-0732">Signal</keyword>
<dbReference type="GO" id="GO:0006508">
    <property type="term" value="P:proteolysis"/>
    <property type="evidence" value="ECO:0007669"/>
    <property type="project" value="UniProtKB-KW"/>
</dbReference>
<feature type="domain" description="PA" evidence="21">
    <location>
        <begin position="114"/>
        <end position="216"/>
    </location>
</feature>
<proteinExistence type="predicted"/>
<evidence type="ECO:0000256" key="1">
    <source>
        <dbReference type="ARBA" id="ARBA00004240"/>
    </source>
</evidence>
<keyword evidence="16" id="KW-0865">Zymogen</keyword>
<dbReference type="InterPro" id="IPR007484">
    <property type="entry name" value="Peptidase_M28"/>
</dbReference>
<dbReference type="GO" id="GO:0046872">
    <property type="term" value="F:metal ion binding"/>
    <property type="evidence" value="ECO:0007669"/>
    <property type="project" value="UniProtKB-KW"/>
</dbReference>
<evidence type="ECO:0000256" key="18">
    <source>
        <dbReference type="ARBA" id="ARBA00023228"/>
    </source>
</evidence>
<keyword evidence="8" id="KW-0645">Protease</keyword>
<evidence type="ECO:0000256" key="15">
    <source>
        <dbReference type="ARBA" id="ARBA00023049"/>
    </source>
</evidence>
<name>A0A6B2GXA0_9BACT</name>
<dbReference type="Pfam" id="PF02225">
    <property type="entry name" value="PA"/>
    <property type="match status" value="1"/>
</dbReference>
<evidence type="ECO:0000256" key="13">
    <source>
        <dbReference type="ARBA" id="ARBA00022833"/>
    </source>
</evidence>
<evidence type="ECO:0000256" key="10">
    <source>
        <dbReference type="ARBA" id="ARBA00022729"/>
    </source>
</evidence>
<keyword evidence="24" id="KW-1185">Reference proteome</keyword>
<keyword evidence="9" id="KW-0479">Metal-binding</keyword>
<evidence type="ECO:0000259" key="21">
    <source>
        <dbReference type="Pfam" id="PF02225"/>
    </source>
</evidence>
<dbReference type="PANTHER" id="PTHR12053:SF3">
    <property type="entry name" value="CARBOXYPEPTIDASE Q"/>
    <property type="match status" value="1"/>
</dbReference>
<dbReference type="EMBL" id="JAAEAA010000002">
    <property type="protein sequence ID" value="NDK54603.1"/>
    <property type="molecule type" value="Genomic_DNA"/>
</dbReference>
<gene>
    <name evidence="23" type="ORF">GWO68_01620</name>
</gene>
<evidence type="ECO:0000256" key="2">
    <source>
        <dbReference type="ARBA" id="ARBA00004371"/>
    </source>
</evidence>
<evidence type="ECO:0000256" key="17">
    <source>
        <dbReference type="ARBA" id="ARBA00023180"/>
    </source>
</evidence>
<comment type="subunit">
    <text evidence="19">Homodimer. The monomeric form is inactive while the homodimer is active.</text>
</comment>
<dbReference type="InterPro" id="IPR003137">
    <property type="entry name" value="PA_domain"/>
</dbReference>
<dbReference type="Pfam" id="PF04389">
    <property type="entry name" value="Peptidase_M28"/>
    <property type="match status" value="1"/>
</dbReference>
<dbReference type="RefSeq" id="WP_162344807.1">
    <property type="nucleotide sequence ID" value="NZ_JAAEAA010000002.1"/>
</dbReference>
<evidence type="ECO:0000256" key="3">
    <source>
        <dbReference type="ARBA" id="ARBA00004555"/>
    </source>
</evidence>
<accession>A0A6B2GXA0</accession>
<dbReference type="GO" id="GO:0004180">
    <property type="term" value="F:carboxypeptidase activity"/>
    <property type="evidence" value="ECO:0007669"/>
    <property type="project" value="UniProtKB-KW"/>
</dbReference>
<evidence type="ECO:0000256" key="8">
    <source>
        <dbReference type="ARBA" id="ARBA00022670"/>
    </source>
</evidence>
<dbReference type="AlphaFoldDB" id="A0A6B2GXA0"/>
<evidence type="ECO:0000256" key="7">
    <source>
        <dbReference type="ARBA" id="ARBA00022645"/>
    </source>
</evidence>